<dbReference type="EMBL" id="CAJNNV010003886">
    <property type="protein sequence ID" value="CAE8589797.1"/>
    <property type="molecule type" value="Genomic_DNA"/>
</dbReference>
<protein>
    <submittedName>
        <fullName evidence="2">Uncharacterized protein</fullName>
    </submittedName>
</protein>
<evidence type="ECO:0000313" key="3">
    <source>
        <dbReference type="Proteomes" id="UP000654075"/>
    </source>
</evidence>
<name>A0A813DPG3_POLGL</name>
<accession>A0A813DPG3</accession>
<feature type="region of interest" description="Disordered" evidence="1">
    <location>
        <begin position="1"/>
        <end position="33"/>
    </location>
</feature>
<evidence type="ECO:0000256" key="1">
    <source>
        <dbReference type="SAM" id="MobiDB-lite"/>
    </source>
</evidence>
<feature type="compositionally biased region" description="Gly residues" evidence="1">
    <location>
        <begin position="1"/>
        <end position="10"/>
    </location>
</feature>
<feature type="compositionally biased region" description="Basic residues" evidence="1">
    <location>
        <begin position="611"/>
        <end position="623"/>
    </location>
</feature>
<sequence>EGTGEGTGEGAGKHQDTSDPASTTPQPAPGRARVPASVCADDCKDEDWLTCHPALCDWAKPYCPCTCGICGQALNCTCKDPNGFVATSSSDGCVSEGQEMCKCNVGYRKCDYDEETAGTCGAGSCVPLQCHCDPFNGESMGSFADIPFDAVGPACWQDQRGGCQKKCNSEDCDAANPVFLGAQASQQCAGVAKGLLGSGCCASSECCSPADPSDSVWGSTSQGPVPVDFIVFKRSKDNRFFSWDEYSYDAESYPDAWSDPNKKLVKQHLNPATACEDVPDAEKGQVPCVSGLPWSTSNMGGVDGCSGFCRAVALPKALPFNGTGLTHCNNPFDFDREIAVLTVVDMNNDFAQLGVKGATFVLGDFREVEGDSALGSIDELIGLTEGDGLPGSPTGHDLLYRLTGSQEPADALFPKPGRVTMWIPNTEIVAATECYDKTTWQAVEYDAQKEKAEEIVCIGMRLLGSTFLGMPLSSSSDKGPRKGPGAIMAAECQRRGHRYSHEMGHIVGFEHAGYDSSPGAPYGVNIMGGGAGDANSSPVPQSTFTAGAVKPQLSYPSIFADWRARQQGAGSPQEPEPGSRQEPEEDAGGQHAEESFLEKTEKKVDVNTNNNKKRASLSQHRRQATQDKVANCRQLEARFGKDVLQHVLRAGKMQCAQ</sequence>
<keyword evidence="3" id="KW-1185">Reference proteome</keyword>
<evidence type="ECO:0000313" key="2">
    <source>
        <dbReference type="EMBL" id="CAE8589797.1"/>
    </source>
</evidence>
<gene>
    <name evidence="2" type="ORF">PGLA1383_LOCUS8528</name>
</gene>
<dbReference type="Proteomes" id="UP000654075">
    <property type="component" value="Unassembled WGS sequence"/>
</dbReference>
<reference evidence="2" key="1">
    <citation type="submission" date="2021-02" db="EMBL/GenBank/DDBJ databases">
        <authorList>
            <person name="Dougan E. K."/>
            <person name="Rhodes N."/>
            <person name="Thang M."/>
            <person name="Chan C."/>
        </authorList>
    </citation>
    <scope>NUCLEOTIDE SEQUENCE</scope>
</reference>
<feature type="compositionally biased region" description="Basic and acidic residues" evidence="1">
    <location>
        <begin position="591"/>
        <end position="605"/>
    </location>
</feature>
<comment type="caution">
    <text evidence="2">The sequence shown here is derived from an EMBL/GenBank/DDBJ whole genome shotgun (WGS) entry which is preliminary data.</text>
</comment>
<organism evidence="2 3">
    <name type="scientific">Polarella glacialis</name>
    <name type="common">Dinoflagellate</name>
    <dbReference type="NCBI Taxonomy" id="89957"/>
    <lineage>
        <taxon>Eukaryota</taxon>
        <taxon>Sar</taxon>
        <taxon>Alveolata</taxon>
        <taxon>Dinophyceae</taxon>
        <taxon>Suessiales</taxon>
        <taxon>Suessiaceae</taxon>
        <taxon>Polarella</taxon>
    </lineage>
</organism>
<dbReference type="AlphaFoldDB" id="A0A813DPG3"/>
<feature type="non-terminal residue" evidence="2">
    <location>
        <position position="1"/>
    </location>
</feature>
<feature type="region of interest" description="Disordered" evidence="1">
    <location>
        <begin position="565"/>
        <end position="627"/>
    </location>
</feature>
<proteinExistence type="predicted"/>